<dbReference type="STRING" id="984487.A0A1E4SNI6"/>
<dbReference type="OrthoDB" id="438224at2759"/>
<name>A0A1E4SNI6_9ASCO</name>
<dbReference type="Proteomes" id="UP000094285">
    <property type="component" value="Unassembled WGS sequence"/>
</dbReference>
<sequence length="336" mass="37619">MPDPVSVTLQQLQQGLDGTTLTQAFGPDSLGIIIVKDLPAKFHQLRLQVLKSISVLATLPKERLDKLQCEESTWLTGWSCGKEVLASTGEPDFNKGSYYVNCAFHRDPRLEGPTPELCDKFQDYKSYTSPNIWPPTDVEGLENFEKDTKELCNLIIEVGQSIAINCDKFMGHQGVYQLDFLERIVKNSTCTKARLLHYFPSDSKDKSSDDDWCGEHVDHSCITGLTSALFLDESKGLLHDLEKSPDPQAGLYIRDRHNNVHQVKIPSDCLAFQTGSALEEVSQGNFKAVPHYVRGTSVSHISRNTLAVFCQPDLDEMVNDKENFAQFATRVIKGNH</sequence>
<keyword evidence="2" id="KW-1185">Reference proteome</keyword>
<evidence type="ECO:0000313" key="2">
    <source>
        <dbReference type="Proteomes" id="UP000094285"/>
    </source>
</evidence>
<dbReference type="AlphaFoldDB" id="A0A1E4SNI6"/>
<dbReference type="SUPFAM" id="SSF51197">
    <property type="entry name" value="Clavaminate synthase-like"/>
    <property type="match status" value="1"/>
</dbReference>
<gene>
    <name evidence="1" type="ORF">CANTADRAFT_25335</name>
</gene>
<dbReference type="Gene3D" id="2.60.120.330">
    <property type="entry name" value="B-lactam Antibiotic, Isopenicillin N Synthase, Chain"/>
    <property type="match status" value="1"/>
</dbReference>
<evidence type="ECO:0000313" key="1">
    <source>
        <dbReference type="EMBL" id="ODV81073.1"/>
    </source>
</evidence>
<dbReference type="RefSeq" id="XP_020066195.1">
    <property type="nucleotide sequence ID" value="XM_020207387.1"/>
</dbReference>
<accession>A0A1E4SNI6</accession>
<dbReference type="EMBL" id="KV453910">
    <property type="protein sequence ID" value="ODV81073.1"/>
    <property type="molecule type" value="Genomic_DNA"/>
</dbReference>
<dbReference type="InterPro" id="IPR027443">
    <property type="entry name" value="IPNS-like_sf"/>
</dbReference>
<protein>
    <submittedName>
        <fullName evidence="1">Clavaminate synthase-like protein</fullName>
    </submittedName>
</protein>
<dbReference type="GeneID" id="30981524"/>
<proteinExistence type="predicted"/>
<dbReference type="PANTHER" id="PTHR48420">
    <property type="entry name" value="NON-HAEM DIOXYGENASE N-TERMINAL DOMAIN-CONTAINING PROTEIN"/>
    <property type="match status" value="1"/>
</dbReference>
<reference evidence="2" key="1">
    <citation type="submission" date="2016-05" db="EMBL/GenBank/DDBJ databases">
        <title>Comparative genomics of biotechnologically important yeasts.</title>
        <authorList>
            <consortium name="DOE Joint Genome Institute"/>
            <person name="Riley R."/>
            <person name="Haridas S."/>
            <person name="Wolfe K.H."/>
            <person name="Lopes M.R."/>
            <person name="Hittinger C.T."/>
            <person name="Goker M."/>
            <person name="Salamov A."/>
            <person name="Wisecaver J."/>
            <person name="Long T.M."/>
            <person name="Aerts A.L."/>
            <person name="Barry K."/>
            <person name="Choi C."/>
            <person name="Clum A."/>
            <person name="Coughlan A.Y."/>
            <person name="Deshpande S."/>
            <person name="Douglass A.P."/>
            <person name="Hanson S.J."/>
            <person name="Klenk H.-P."/>
            <person name="Labutti K."/>
            <person name="Lapidus A."/>
            <person name="Lindquist E."/>
            <person name="Lipzen A."/>
            <person name="Meier-Kolthoff J.P."/>
            <person name="Ohm R.A."/>
            <person name="Otillar R.P."/>
            <person name="Pangilinan J."/>
            <person name="Peng Y."/>
            <person name="Rokas A."/>
            <person name="Rosa C.A."/>
            <person name="Scheuner C."/>
            <person name="Sibirny A.A."/>
            <person name="Slot J.C."/>
            <person name="Stielow J.B."/>
            <person name="Sun H."/>
            <person name="Kurtzman C.P."/>
            <person name="Blackwell M."/>
            <person name="Grigoriev I.V."/>
            <person name="Jeffries T.W."/>
        </authorList>
    </citation>
    <scope>NUCLEOTIDE SEQUENCE [LARGE SCALE GENOMIC DNA]</scope>
    <source>
        <strain evidence="2">NRRL Y-17324</strain>
    </source>
</reference>
<dbReference type="PANTHER" id="PTHR48420:SF1">
    <property type="entry name" value="NON-HAEM DIOXYGENASE N-TERMINAL DOMAIN-CONTAINING PROTEIN"/>
    <property type="match status" value="1"/>
</dbReference>
<organism evidence="1 2">
    <name type="scientific">Suhomyces tanzawaensis NRRL Y-17324</name>
    <dbReference type="NCBI Taxonomy" id="984487"/>
    <lineage>
        <taxon>Eukaryota</taxon>
        <taxon>Fungi</taxon>
        <taxon>Dikarya</taxon>
        <taxon>Ascomycota</taxon>
        <taxon>Saccharomycotina</taxon>
        <taxon>Pichiomycetes</taxon>
        <taxon>Debaryomycetaceae</taxon>
        <taxon>Suhomyces</taxon>
    </lineage>
</organism>